<dbReference type="GO" id="GO:0006825">
    <property type="term" value="P:copper ion transport"/>
    <property type="evidence" value="ECO:0007669"/>
    <property type="project" value="InterPro"/>
</dbReference>
<dbReference type="SUPFAM" id="SSF55008">
    <property type="entry name" value="HMA, heavy metal-associated domain"/>
    <property type="match status" value="1"/>
</dbReference>
<keyword evidence="2" id="KW-0479">Metal-binding</keyword>
<dbReference type="InterPro" id="IPR036163">
    <property type="entry name" value="HMA_dom_sf"/>
</dbReference>
<organism evidence="5 6">
    <name type="scientific">Clostridium fermenticellae</name>
    <dbReference type="NCBI Taxonomy" id="2068654"/>
    <lineage>
        <taxon>Bacteria</taxon>
        <taxon>Bacillati</taxon>
        <taxon>Bacillota</taxon>
        <taxon>Clostridia</taxon>
        <taxon>Eubacteriales</taxon>
        <taxon>Clostridiaceae</taxon>
        <taxon>Clostridium</taxon>
    </lineage>
</organism>
<evidence type="ECO:0000313" key="5">
    <source>
        <dbReference type="EMBL" id="AYD40345.1"/>
    </source>
</evidence>
<dbReference type="PROSITE" id="PS50846">
    <property type="entry name" value="HMA_2"/>
    <property type="match status" value="1"/>
</dbReference>
<dbReference type="InterPro" id="IPR000428">
    <property type="entry name" value="Cu-bd"/>
</dbReference>
<dbReference type="InterPro" id="IPR017969">
    <property type="entry name" value="Heavy-metal-associated_CS"/>
</dbReference>
<dbReference type="AlphaFoldDB" id="A0A386H4D0"/>
<dbReference type="PROSITE" id="PS01047">
    <property type="entry name" value="HMA_1"/>
    <property type="match status" value="1"/>
</dbReference>
<dbReference type="NCBIfam" id="TIGR00003">
    <property type="entry name" value="copper ion binding protein"/>
    <property type="match status" value="1"/>
</dbReference>
<reference evidence="5 6" key="1">
    <citation type="journal article" date="2019" name="Int. J. Syst. Evol. Microbiol.">
        <title>Clostridium fermenticellae sp. nov., isolated from the mud in a fermentation cellar for the production of the Chinese liquor, baijiu.</title>
        <authorList>
            <person name="Xu P.X."/>
            <person name="Chai L.J."/>
            <person name="Qiu T."/>
            <person name="Zhang X.J."/>
            <person name="Lu Z.M."/>
            <person name="Xiao C."/>
            <person name="Wang S.T."/>
            <person name="Shen C.H."/>
            <person name="Shi J.S."/>
            <person name="Xu Z.H."/>
        </authorList>
    </citation>
    <scope>NUCLEOTIDE SEQUENCE [LARGE SCALE GENOMIC DNA]</scope>
    <source>
        <strain evidence="5 6">JN500901</strain>
    </source>
</reference>
<dbReference type="Proteomes" id="UP000266301">
    <property type="component" value="Chromosome"/>
</dbReference>
<accession>A0A386H4D0</accession>
<evidence type="ECO:0000313" key="6">
    <source>
        <dbReference type="Proteomes" id="UP000266301"/>
    </source>
</evidence>
<feature type="domain" description="HMA" evidence="4">
    <location>
        <begin position="1"/>
        <end position="66"/>
    </location>
</feature>
<keyword evidence="6" id="KW-1185">Reference proteome</keyword>
<keyword evidence="3" id="KW-0186">Copper</keyword>
<dbReference type="PANTHER" id="PTHR46594">
    <property type="entry name" value="P-TYPE CATION-TRANSPORTING ATPASE"/>
    <property type="match status" value="1"/>
</dbReference>
<evidence type="ECO:0000256" key="3">
    <source>
        <dbReference type="ARBA" id="ARBA00023008"/>
    </source>
</evidence>
<dbReference type="Pfam" id="PF00403">
    <property type="entry name" value="HMA"/>
    <property type="match status" value="1"/>
</dbReference>
<dbReference type="EMBL" id="CP032416">
    <property type="protein sequence ID" value="AYD40345.1"/>
    <property type="molecule type" value="Genomic_DNA"/>
</dbReference>
<evidence type="ECO:0000259" key="4">
    <source>
        <dbReference type="PROSITE" id="PS50846"/>
    </source>
</evidence>
<evidence type="ECO:0000256" key="2">
    <source>
        <dbReference type="ARBA" id="ARBA00022723"/>
    </source>
</evidence>
<dbReference type="Gene3D" id="3.30.70.100">
    <property type="match status" value="1"/>
</dbReference>
<dbReference type="RefSeq" id="WP_119971937.1">
    <property type="nucleotide sequence ID" value="NZ_CP032416.1"/>
</dbReference>
<dbReference type="InterPro" id="IPR006122">
    <property type="entry name" value="HMA_Cu_ion-bd"/>
</dbReference>
<protein>
    <recommendedName>
        <fullName evidence="1">Copper chaperone CopZ</fullName>
    </recommendedName>
</protein>
<sequence length="71" mass="7864">MKKKVFIEGMSCKHCVAHVEEALKELDGVKKVKVSLDDKNAVVDFKDEIEDSAIKAAVEDAGYDVVKIENI</sequence>
<dbReference type="GO" id="GO:0005507">
    <property type="term" value="F:copper ion binding"/>
    <property type="evidence" value="ECO:0007669"/>
    <property type="project" value="InterPro"/>
</dbReference>
<dbReference type="InterPro" id="IPR006121">
    <property type="entry name" value="HMA_dom"/>
</dbReference>
<dbReference type="CDD" id="cd00371">
    <property type="entry name" value="HMA"/>
    <property type="match status" value="1"/>
</dbReference>
<name>A0A386H4D0_9CLOT</name>
<proteinExistence type="predicted"/>
<dbReference type="FunFam" id="3.30.70.100:FF:000005">
    <property type="entry name" value="Copper-exporting P-type ATPase A"/>
    <property type="match status" value="1"/>
</dbReference>
<evidence type="ECO:0000256" key="1">
    <source>
        <dbReference type="ARBA" id="ARBA00015313"/>
    </source>
</evidence>
<dbReference type="KEGG" id="cfer:D4Z93_07350"/>
<dbReference type="OrthoDB" id="9813965at2"/>
<dbReference type="PRINTS" id="PR00944">
    <property type="entry name" value="CUEXPORT"/>
</dbReference>
<dbReference type="PANTHER" id="PTHR46594:SF4">
    <property type="entry name" value="P-TYPE CATION-TRANSPORTING ATPASE"/>
    <property type="match status" value="1"/>
</dbReference>
<gene>
    <name evidence="5" type="ORF">D4Z93_07350</name>
</gene>